<name>A0A813LZU6_POLGL</name>
<evidence type="ECO:0000313" key="6">
    <source>
        <dbReference type="Proteomes" id="UP000626109"/>
    </source>
</evidence>
<dbReference type="EMBL" id="CAJNNV010010803">
    <property type="protein sequence ID" value="CAE8599045.1"/>
    <property type="molecule type" value="Genomic_DNA"/>
</dbReference>
<reference evidence="5" key="1">
    <citation type="submission" date="2021-02" db="EMBL/GenBank/DDBJ databases">
        <authorList>
            <person name="Dougan E. K."/>
            <person name="Rhodes N."/>
            <person name="Thang M."/>
            <person name="Chan C."/>
        </authorList>
    </citation>
    <scope>NUCLEOTIDE SEQUENCE</scope>
</reference>
<evidence type="ECO:0000313" key="4">
    <source>
        <dbReference type="EMBL" id="CAE8709724.1"/>
    </source>
</evidence>
<dbReference type="EMBL" id="CAJNNV010024911">
    <property type="protein sequence ID" value="CAE8611105.1"/>
    <property type="molecule type" value="Genomic_DNA"/>
</dbReference>
<dbReference type="Proteomes" id="UP000654075">
    <property type="component" value="Unassembled WGS sequence"/>
</dbReference>
<evidence type="ECO:0000313" key="7">
    <source>
        <dbReference type="Proteomes" id="UP000654075"/>
    </source>
</evidence>
<gene>
    <name evidence="2" type="ORF">PGLA1383_LOCUS17422</name>
    <name evidence="3" type="ORF">PGLA1383_LOCUS28915</name>
    <name evidence="4" type="ORF">PGLA2088_LOCUS35602</name>
    <name evidence="5" type="ORF">PGLA2088_LOCUS48570</name>
</gene>
<comment type="caution">
    <text evidence="5">The sequence shown here is derived from an EMBL/GenBank/DDBJ whole genome shotgun (WGS) entry which is preliminary data.</text>
</comment>
<keyword evidence="7" id="KW-1185">Reference proteome</keyword>
<dbReference type="EMBL" id="CAJNNW010031875">
    <property type="protein sequence ID" value="CAE8709724.1"/>
    <property type="molecule type" value="Genomic_DNA"/>
</dbReference>
<feature type="region of interest" description="Disordered" evidence="1">
    <location>
        <begin position="109"/>
        <end position="145"/>
    </location>
</feature>
<organism evidence="5 6">
    <name type="scientific">Polarella glacialis</name>
    <name type="common">Dinoflagellate</name>
    <dbReference type="NCBI Taxonomy" id="89957"/>
    <lineage>
        <taxon>Eukaryota</taxon>
        <taxon>Sar</taxon>
        <taxon>Alveolata</taxon>
        <taxon>Dinophyceae</taxon>
        <taxon>Suessiales</taxon>
        <taxon>Suessiaceae</taxon>
        <taxon>Polarella</taxon>
    </lineage>
</organism>
<evidence type="ECO:0000313" key="3">
    <source>
        <dbReference type="EMBL" id="CAE8611105.1"/>
    </source>
</evidence>
<dbReference type="Proteomes" id="UP000626109">
    <property type="component" value="Unassembled WGS sequence"/>
</dbReference>
<dbReference type="EMBL" id="CAJNNW010036716">
    <property type="protein sequence ID" value="CAE8737002.1"/>
    <property type="molecule type" value="Genomic_DNA"/>
</dbReference>
<evidence type="ECO:0000313" key="2">
    <source>
        <dbReference type="EMBL" id="CAE8599045.1"/>
    </source>
</evidence>
<feature type="compositionally biased region" description="Basic and acidic residues" evidence="1">
    <location>
        <begin position="210"/>
        <end position="221"/>
    </location>
</feature>
<accession>A0A813LZU6</accession>
<proteinExistence type="predicted"/>
<evidence type="ECO:0000256" key="1">
    <source>
        <dbReference type="SAM" id="MobiDB-lite"/>
    </source>
</evidence>
<sequence>MADKDAGWNATIPSSPKYSMSTKPTMICGDAVPSWVASIPGPKYDYKTDVYKTKPPVWSMRIKPEMVVGSGVPSWIKSIPGPKYVYDTDMYKSRQPVYSIKGRGEEGEAKAALKRSSSAPVIGPNEMKQGMDATTAKPPSWSVRSRPKMISGDAVPSWVNSIPGPKYVYPVEVYKQRTPVYSIGVKLPTESDLKKARSPGPNAYSGAAVDAKKQEQVDSTRTKSFSCGFGIGSRWEGPTAGMARSGVLSRYNRPA</sequence>
<feature type="region of interest" description="Disordered" evidence="1">
    <location>
        <begin position="192"/>
        <end position="223"/>
    </location>
</feature>
<evidence type="ECO:0000313" key="5">
    <source>
        <dbReference type="EMBL" id="CAE8737002.1"/>
    </source>
</evidence>
<protein>
    <submittedName>
        <fullName evidence="5">Uncharacterized protein</fullName>
    </submittedName>
</protein>
<dbReference type="OrthoDB" id="429991at2759"/>
<dbReference type="AlphaFoldDB" id="A0A813LZU6"/>